<dbReference type="Proteomes" id="UP000230729">
    <property type="component" value="Unassembled WGS sequence"/>
</dbReference>
<dbReference type="AlphaFoldDB" id="A0A2G9ZKI6"/>
<name>A0A2G9ZKI6_9BACT</name>
<proteinExistence type="predicted"/>
<sequence>MGGANGEKTAKYNGAAVTATNGTSFVIDFLQTYAGTDTDLTVKPGETAEYIISATLAVTNANQSLQTTIESVDSNMYYTHNYASTPGTLAGYATPVRPLLSGITSVRGGTLSN</sequence>
<comment type="caution">
    <text evidence="1">The sequence shown here is derived from an EMBL/GenBank/DDBJ whole genome shotgun (WGS) entry which is preliminary data.</text>
</comment>
<gene>
    <name evidence="1" type="ORF">COX22_03395</name>
</gene>
<reference evidence="1 2" key="1">
    <citation type="submission" date="2017-09" db="EMBL/GenBank/DDBJ databases">
        <title>Depth-based differentiation of microbial function through sediment-hosted aquifers and enrichment of novel symbionts in the deep terrestrial subsurface.</title>
        <authorList>
            <person name="Probst A.J."/>
            <person name="Ladd B."/>
            <person name="Jarett J.K."/>
            <person name="Geller-Mcgrath D.E."/>
            <person name="Sieber C.M."/>
            <person name="Emerson J.B."/>
            <person name="Anantharaman K."/>
            <person name="Thomas B.C."/>
            <person name="Malmstrom R."/>
            <person name="Stieglmeier M."/>
            <person name="Klingl A."/>
            <person name="Woyke T."/>
            <person name="Ryan C.M."/>
            <person name="Banfield J.F."/>
        </authorList>
    </citation>
    <scope>NUCLEOTIDE SEQUENCE [LARGE SCALE GENOMIC DNA]</scope>
    <source>
        <strain evidence="1">CG23_combo_of_CG06-09_8_20_14_all_49_15</strain>
    </source>
</reference>
<dbReference type="EMBL" id="PCSD01000082">
    <property type="protein sequence ID" value="PIP33611.1"/>
    <property type="molecule type" value="Genomic_DNA"/>
</dbReference>
<evidence type="ECO:0000313" key="2">
    <source>
        <dbReference type="Proteomes" id="UP000230729"/>
    </source>
</evidence>
<evidence type="ECO:0000313" key="1">
    <source>
        <dbReference type="EMBL" id="PIP33611.1"/>
    </source>
</evidence>
<protein>
    <submittedName>
        <fullName evidence="1">Uncharacterized protein</fullName>
    </submittedName>
</protein>
<organism evidence="1 2">
    <name type="scientific">Candidatus Falkowbacteria bacterium CG23_combo_of_CG06-09_8_20_14_all_49_15</name>
    <dbReference type="NCBI Taxonomy" id="1974572"/>
    <lineage>
        <taxon>Bacteria</taxon>
        <taxon>Candidatus Falkowiibacteriota</taxon>
    </lineage>
</organism>
<accession>A0A2G9ZKI6</accession>